<feature type="compositionally biased region" description="Low complexity" evidence="1">
    <location>
        <begin position="1"/>
        <end position="20"/>
    </location>
</feature>
<comment type="caution">
    <text evidence="2">The sequence shown here is derived from an EMBL/GenBank/DDBJ whole genome shotgun (WGS) entry which is preliminary data.</text>
</comment>
<feature type="region of interest" description="Disordered" evidence="1">
    <location>
        <begin position="1"/>
        <end position="44"/>
    </location>
</feature>
<evidence type="ECO:0000313" key="3">
    <source>
        <dbReference type="Proteomes" id="UP001054857"/>
    </source>
</evidence>
<organism evidence="2 3">
    <name type="scientific">Astrephomene gubernaculifera</name>
    <dbReference type="NCBI Taxonomy" id="47775"/>
    <lineage>
        <taxon>Eukaryota</taxon>
        <taxon>Viridiplantae</taxon>
        <taxon>Chlorophyta</taxon>
        <taxon>core chlorophytes</taxon>
        <taxon>Chlorophyceae</taxon>
        <taxon>CS clade</taxon>
        <taxon>Chlamydomonadales</taxon>
        <taxon>Astrephomenaceae</taxon>
        <taxon>Astrephomene</taxon>
    </lineage>
</organism>
<protein>
    <submittedName>
        <fullName evidence="2">Uncharacterized protein</fullName>
    </submittedName>
</protein>
<proteinExistence type="predicted"/>
<evidence type="ECO:0000256" key="1">
    <source>
        <dbReference type="SAM" id="MobiDB-lite"/>
    </source>
</evidence>
<dbReference type="AlphaFoldDB" id="A0AAD3HIT9"/>
<dbReference type="EMBL" id="BMAR01000003">
    <property type="protein sequence ID" value="GFR42243.1"/>
    <property type="molecule type" value="Genomic_DNA"/>
</dbReference>
<feature type="non-terminal residue" evidence="2">
    <location>
        <position position="356"/>
    </location>
</feature>
<reference evidence="2 3" key="1">
    <citation type="journal article" date="2021" name="Sci. Rep.">
        <title>Genome sequencing of the multicellular alga Astrephomene provides insights into convergent evolution of germ-soma differentiation.</title>
        <authorList>
            <person name="Yamashita S."/>
            <person name="Yamamoto K."/>
            <person name="Matsuzaki R."/>
            <person name="Suzuki S."/>
            <person name="Yamaguchi H."/>
            <person name="Hirooka S."/>
            <person name="Minakuchi Y."/>
            <person name="Miyagishima S."/>
            <person name="Kawachi M."/>
            <person name="Toyoda A."/>
            <person name="Nozaki H."/>
        </authorList>
    </citation>
    <scope>NUCLEOTIDE SEQUENCE [LARGE SCALE GENOMIC DNA]</scope>
    <source>
        <strain evidence="2 3">NIES-4017</strain>
    </source>
</reference>
<feature type="region of interest" description="Disordered" evidence="1">
    <location>
        <begin position="286"/>
        <end position="346"/>
    </location>
</feature>
<feature type="compositionally biased region" description="Low complexity" evidence="1">
    <location>
        <begin position="310"/>
        <end position="321"/>
    </location>
</feature>
<accession>A0AAD3HIT9</accession>
<dbReference type="Proteomes" id="UP001054857">
    <property type="component" value="Unassembled WGS sequence"/>
</dbReference>
<keyword evidence="3" id="KW-1185">Reference proteome</keyword>
<evidence type="ECO:0000313" key="2">
    <source>
        <dbReference type="EMBL" id="GFR42243.1"/>
    </source>
</evidence>
<sequence>MPSDGAGSSRSSYSGRSAAGFPTKGSSGEESLAHSAESVRDVRVAGSSQPAVAADGLGDEDVNEQLLRRIAECRTLRDVEMLLYELGSWFRSEHAAELLIRLPELDLGGSNSGPRTRQLIRFLTHGSLHNVEEVGGPALARCVAAYARLHYAPPEAVPQICTALLSYYSRKLRSCQGPELADLAWGLASLQLLYGDMHQAIKRPAYTARLAPGARIVGYVRAQSDSDRAAATATIAIAADGSTGTAPAAALEGGGGSSGGADQAMVGGAEVEASAAAATAAITGDSPATGAAASATKRKRRKAQRDALADSEAAESAVLVGAEGGGGGGGKAVAAAGGRKAQQQQDQIWMVPVAME</sequence>
<name>A0AAD3HIT9_9CHLO</name>
<gene>
    <name evidence="2" type="ORF">Agub_g3137</name>
</gene>
<feature type="compositionally biased region" description="Gly residues" evidence="1">
    <location>
        <begin position="322"/>
        <end position="331"/>
    </location>
</feature>